<gene>
    <name evidence="2" type="ORF">EYF80_008440</name>
</gene>
<accession>A0A4Z2IV39</accession>
<feature type="region of interest" description="Disordered" evidence="1">
    <location>
        <begin position="1"/>
        <end position="25"/>
    </location>
</feature>
<evidence type="ECO:0000313" key="3">
    <source>
        <dbReference type="Proteomes" id="UP000314294"/>
    </source>
</evidence>
<organism evidence="2 3">
    <name type="scientific">Liparis tanakae</name>
    <name type="common">Tanaka's snailfish</name>
    <dbReference type="NCBI Taxonomy" id="230148"/>
    <lineage>
        <taxon>Eukaryota</taxon>
        <taxon>Metazoa</taxon>
        <taxon>Chordata</taxon>
        <taxon>Craniata</taxon>
        <taxon>Vertebrata</taxon>
        <taxon>Euteleostomi</taxon>
        <taxon>Actinopterygii</taxon>
        <taxon>Neopterygii</taxon>
        <taxon>Teleostei</taxon>
        <taxon>Neoteleostei</taxon>
        <taxon>Acanthomorphata</taxon>
        <taxon>Eupercaria</taxon>
        <taxon>Perciformes</taxon>
        <taxon>Cottioidei</taxon>
        <taxon>Cottales</taxon>
        <taxon>Liparidae</taxon>
        <taxon>Liparis</taxon>
    </lineage>
</organism>
<dbReference type="Proteomes" id="UP000314294">
    <property type="component" value="Unassembled WGS sequence"/>
</dbReference>
<sequence>MQDARRERRPLGFSPGNAPSSRQGPSLKLAAAGLLLAEQGTPWEGAGASVMVRQSSEWVVGFVLAAGGQLGWILPPHQPHLVPDESDLP</sequence>
<dbReference type="EMBL" id="SRLO01000047">
    <property type="protein sequence ID" value="TNN81384.1"/>
    <property type="molecule type" value="Genomic_DNA"/>
</dbReference>
<feature type="compositionally biased region" description="Basic and acidic residues" evidence="1">
    <location>
        <begin position="1"/>
        <end position="10"/>
    </location>
</feature>
<evidence type="ECO:0000256" key="1">
    <source>
        <dbReference type="SAM" id="MobiDB-lite"/>
    </source>
</evidence>
<evidence type="ECO:0000313" key="2">
    <source>
        <dbReference type="EMBL" id="TNN81384.1"/>
    </source>
</evidence>
<name>A0A4Z2IV39_9TELE</name>
<reference evidence="2 3" key="1">
    <citation type="submission" date="2019-03" db="EMBL/GenBank/DDBJ databases">
        <title>First draft genome of Liparis tanakae, snailfish: a comprehensive survey of snailfish specific genes.</title>
        <authorList>
            <person name="Kim W."/>
            <person name="Song I."/>
            <person name="Jeong J.-H."/>
            <person name="Kim D."/>
            <person name="Kim S."/>
            <person name="Ryu S."/>
            <person name="Song J.Y."/>
            <person name="Lee S.K."/>
        </authorList>
    </citation>
    <scope>NUCLEOTIDE SEQUENCE [LARGE SCALE GENOMIC DNA]</scope>
    <source>
        <tissue evidence="2">Muscle</tissue>
    </source>
</reference>
<proteinExistence type="predicted"/>
<keyword evidence="3" id="KW-1185">Reference proteome</keyword>
<comment type="caution">
    <text evidence="2">The sequence shown here is derived from an EMBL/GenBank/DDBJ whole genome shotgun (WGS) entry which is preliminary data.</text>
</comment>
<protein>
    <submittedName>
        <fullName evidence="2">Uncharacterized protein</fullName>
    </submittedName>
</protein>
<dbReference type="AlphaFoldDB" id="A0A4Z2IV39"/>